<dbReference type="RefSeq" id="WP_146623466.1">
    <property type="nucleotide sequence ID" value="NZ_BJCC01000026.1"/>
</dbReference>
<dbReference type="EMBL" id="BJCC01000026">
    <property type="protein sequence ID" value="GCF95066.1"/>
    <property type="molecule type" value="Genomic_DNA"/>
</dbReference>
<dbReference type="AlphaFoldDB" id="A0A4P5PBG8"/>
<dbReference type="Proteomes" id="UP000290567">
    <property type="component" value="Unassembled WGS sequence"/>
</dbReference>
<sequence length="91" mass="10690">MQAYVEVYDNMGTDYYYAELTVQRQKVILARHQGLYKVKEKELDFSNIHDLSVEQGDKQRQIKFFCGEEHFTFFDEGNGIVSYLYGAFLTA</sequence>
<comment type="caution">
    <text evidence="1">The sequence shown here is derived from an EMBL/GenBank/DDBJ whole genome shotgun (WGS) entry which is preliminary data.</text>
</comment>
<name>A0A4P5PBG8_9ENTE</name>
<evidence type="ECO:0000313" key="2">
    <source>
        <dbReference type="Proteomes" id="UP000290567"/>
    </source>
</evidence>
<reference evidence="2" key="1">
    <citation type="submission" date="2019-02" db="EMBL/GenBank/DDBJ databases">
        <title>Draft genome sequence of Enterococcus sp. Gos25-1.</title>
        <authorList>
            <person name="Tanaka N."/>
            <person name="Shiwa Y."/>
            <person name="Fujita N."/>
        </authorList>
    </citation>
    <scope>NUCLEOTIDE SEQUENCE [LARGE SCALE GENOMIC DNA]</scope>
    <source>
        <strain evidence="2">Gos25-1</strain>
    </source>
</reference>
<gene>
    <name evidence="1" type="ORF">NRIC_29570</name>
</gene>
<evidence type="ECO:0000313" key="1">
    <source>
        <dbReference type="EMBL" id="GCF95066.1"/>
    </source>
</evidence>
<accession>A0A4P5PBG8</accession>
<organism evidence="1 2">
    <name type="scientific">Enterococcus florum</name>
    <dbReference type="NCBI Taxonomy" id="2480627"/>
    <lineage>
        <taxon>Bacteria</taxon>
        <taxon>Bacillati</taxon>
        <taxon>Bacillota</taxon>
        <taxon>Bacilli</taxon>
        <taxon>Lactobacillales</taxon>
        <taxon>Enterococcaceae</taxon>
        <taxon>Enterococcus</taxon>
    </lineage>
</organism>
<proteinExistence type="predicted"/>
<dbReference type="OrthoDB" id="2194618at2"/>
<protein>
    <submittedName>
        <fullName evidence="1">Uncharacterized protein</fullName>
    </submittedName>
</protein>
<keyword evidence="2" id="KW-1185">Reference proteome</keyword>